<proteinExistence type="predicted"/>
<dbReference type="EMBL" id="CAAE01014691">
    <property type="protein sequence ID" value="CAG02402.1"/>
    <property type="molecule type" value="Genomic_DNA"/>
</dbReference>
<accession>Q4SAD0</accession>
<evidence type="ECO:0000256" key="1">
    <source>
        <dbReference type="SAM" id="MobiDB-lite"/>
    </source>
</evidence>
<reference evidence="2" key="1">
    <citation type="journal article" date="2004" name="Nature">
        <title>Genome duplication in the teleost fish Tetraodon nigroviridis reveals the early vertebrate proto-karyotype.</title>
        <authorList>
            <person name="Jaillon O."/>
            <person name="Aury J.-M."/>
            <person name="Brunet F."/>
            <person name="Petit J.-L."/>
            <person name="Stange-Thomann N."/>
            <person name="Mauceli E."/>
            <person name="Bouneau L."/>
            <person name="Fischer C."/>
            <person name="Ozouf-Costaz C."/>
            <person name="Bernot A."/>
            <person name="Nicaud S."/>
            <person name="Jaffe D."/>
            <person name="Fisher S."/>
            <person name="Lutfalla G."/>
            <person name="Dossat C."/>
            <person name="Segurens B."/>
            <person name="Dasilva C."/>
            <person name="Salanoubat M."/>
            <person name="Levy M."/>
            <person name="Boudet N."/>
            <person name="Castellano S."/>
            <person name="Anthouard V."/>
            <person name="Jubin C."/>
            <person name="Castelli V."/>
            <person name="Katinka M."/>
            <person name="Vacherie B."/>
            <person name="Biemont C."/>
            <person name="Skalli Z."/>
            <person name="Cattolico L."/>
            <person name="Poulain J."/>
            <person name="De Berardinis V."/>
            <person name="Cruaud C."/>
            <person name="Duprat S."/>
            <person name="Brottier P."/>
            <person name="Coutanceau J.-P."/>
            <person name="Gouzy J."/>
            <person name="Parra G."/>
            <person name="Lardier G."/>
            <person name="Chapple C."/>
            <person name="McKernan K.J."/>
            <person name="McEwan P."/>
            <person name="Bosak S."/>
            <person name="Kellis M."/>
            <person name="Volff J.-N."/>
            <person name="Guigo R."/>
            <person name="Zody M.C."/>
            <person name="Mesirov J."/>
            <person name="Lindblad-Toh K."/>
            <person name="Birren B."/>
            <person name="Nusbaum C."/>
            <person name="Kahn D."/>
            <person name="Robinson-Rechavi M."/>
            <person name="Laudet V."/>
            <person name="Schachter V."/>
            <person name="Quetier F."/>
            <person name="Saurin W."/>
            <person name="Scarpelli C."/>
            <person name="Wincker P."/>
            <person name="Lander E.S."/>
            <person name="Weissenbach J."/>
            <person name="Roest Crollius H."/>
        </authorList>
    </citation>
    <scope>NUCLEOTIDE SEQUENCE [LARGE SCALE GENOMIC DNA]</scope>
</reference>
<dbReference type="KEGG" id="tng:GSTEN00021513G001"/>
<protein>
    <submittedName>
        <fullName evidence="2">Chromosome 19 SCAF14691, whole genome shotgun sequence</fullName>
    </submittedName>
</protein>
<gene>
    <name evidence="2" type="ORF">GSTENG00021513001</name>
</gene>
<feature type="region of interest" description="Disordered" evidence="1">
    <location>
        <begin position="57"/>
        <end position="100"/>
    </location>
</feature>
<evidence type="ECO:0000313" key="2">
    <source>
        <dbReference type="EMBL" id="CAG02402.1"/>
    </source>
</evidence>
<name>Q4SAD0_TETNG</name>
<organism evidence="2">
    <name type="scientific">Tetraodon nigroviridis</name>
    <name type="common">Spotted green pufferfish</name>
    <name type="synonym">Chelonodon nigroviridis</name>
    <dbReference type="NCBI Taxonomy" id="99883"/>
    <lineage>
        <taxon>Eukaryota</taxon>
        <taxon>Metazoa</taxon>
        <taxon>Chordata</taxon>
        <taxon>Craniata</taxon>
        <taxon>Vertebrata</taxon>
        <taxon>Euteleostomi</taxon>
        <taxon>Actinopterygii</taxon>
        <taxon>Neopterygii</taxon>
        <taxon>Teleostei</taxon>
        <taxon>Neoteleostei</taxon>
        <taxon>Acanthomorphata</taxon>
        <taxon>Eupercaria</taxon>
        <taxon>Tetraodontiformes</taxon>
        <taxon>Tetradontoidea</taxon>
        <taxon>Tetraodontidae</taxon>
        <taxon>Tetraodon</taxon>
    </lineage>
</organism>
<reference evidence="2" key="2">
    <citation type="submission" date="2004-02" db="EMBL/GenBank/DDBJ databases">
        <authorList>
            <consortium name="Genoscope"/>
            <consortium name="Whitehead Institute Centre for Genome Research"/>
        </authorList>
    </citation>
    <scope>NUCLEOTIDE SEQUENCE</scope>
</reference>
<dbReference type="AlphaFoldDB" id="Q4SAD0"/>
<sequence length="198" mass="21232">MPTQALTDLLDRIKEDQNAHEIISLLHLMLHMDAERLDGGEQAPPSVCVQTEELLEQKATEGQPPAGAVLRGDGRPDLPAVPQDPGPRPPGLGQGQASQTAPFGHQTVVPSQIPGRQSTAGECGGAAAAVSCQQRGFPQRQGFFPVGAREGGLALQRRRRRPRVSAAPSGVAVEINNKRQDFDKNLRSCFFFDLLSSL</sequence>